<dbReference type="PROSITE" id="PS50234">
    <property type="entry name" value="VWFA"/>
    <property type="match status" value="1"/>
</dbReference>
<dbReference type="SUPFAM" id="SSF53300">
    <property type="entry name" value="vWA-like"/>
    <property type="match status" value="1"/>
</dbReference>
<dbReference type="InterPro" id="IPR036465">
    <property type="entry name" value="vWFA_dom_sf"/>
</dbReference>
<dbReference type="Gene3D" id="3.40.50.410">
    <property type="entry name" value="von Willebrand factor, type A domain"/>
    <property type="match status" value="1"/>
</dbReference>
<organism evidence="2 3">
    <name type="scientific">Nocardioides marinquilinus</name>
    <dbReference type="NCBI Taxonomy" id="1210400"/>
    <lineage>
        <taxon>Bacteria</taxon>
        <taxon>Bacillati</taxon>
        <taxon>Actinomycetota</taxon>
        <taxon>Actinomycetes</taxon>
        <taxon>Propionibacteriales</taxon>
        <taxon>Nocardioidaceae</taxon>
        <taxon>Nocardioides</taxon>
    </lineage>
</organism>
<comment type="caution">
    <text evidence="2">The sequence shown here is derived from an EMBL/GenBank/DDBJ whole genome shotgun (WGS) entry which is preliminary data.</text>
</comment>
<dbReference type="RefSeq" id="WP_345462871.1">
    <property type="nucleotide sequence ID" value="NZ_BAABKG010000005.1"/>
</dbReference>
<dbReference type="Proteomes" id="UP001500221">
    <property type="component" value="Unassembled WGS sequence"/>
</dbReference>
<reference evidence="3" key="1">
    <citation type="journal article" date="2019" name="Int. J. Syst. Evol. Microbiol.">
        <title>The Global Catalogue of Microorganisms (GCM) 10K type strain sequencing project: providing services to taxonomists for standard genome sequencing and annotation.</title>
        <authorList>
            <consortium name="The Broad Institute Genomics Platform"/>
            <consortium name="The Broad Institute Genome Sequencing Center for Infectious Disease"/>
            <person name="Wu L."/>
            <person name="Ma J."/>
        </authorList>
    </citation>
    <scope>NUCLEOTIDE SEQUENCE [LARGE SCALE GENOMIC DNA]</scope>
    <source>
        <strain evidence="3">JCM 18459</strain>
    </source>
</reference>
<evidence type="ECO:0000313" key="3">
    <source>
        <dbReference type="Proteomes" id="UP001500221"/>
    </source>
</evidence>
<proteinExistence type="predicted"/>
<gene>
    <name evidence="2" type="ORF">GCM10023340_39650</name>
</gene>
<evidence type="ECO:0000313" key="2">
    <source>
        <dbReference type="EMBL" id="GAA5155051.1"/>
    </source>
</evidence>
<dbReference type="CDD" id="cd00198">
    <property type="entry name" value="vWFA"/>
    <property type="match status" value="1"/>
</dbReference>
<accession>A0ABP9Q474</accession>
<sequence length="233" mass="24982">MSDRLGGALARKPLHFIFVLDVSGSMLRGGRIQALNNAIAEVLPHLRDEANANPHAEMLVRVLAFANEARWVVETPTPVGELSWQRLDAVPKGFTELGSTLRVLAGTMTELEQQGVAYPPAIILVSDGRPTQSSGVSFAEGLQELLNTRCGEAAVRLALGVGRDADMHSMRRFIGNEEVPLLRADNPEQLVEYIVWASKAASKLASRPAVDPHAGVTAVPPAPVGDPIWSTLA</sequence>
<evidence type="ECO:0000259" key="1">
    <source>
        <dbReference type="PROSITE" id="PS50234"/>
    </source>
</evidence>
<protein>
    <recommendedName>
        <fullName evidence="1">VWFA domain-containing protein</fullName>
    </recommendedName>
</protein>
<feature type="domain" description="VWFA" evidence="1">
    <location>
        <begin position="15"/>
        <end position="204"/>
    </location>
</feature>
<name>A0ABP9Q474_9ACTN</name>
<dbReference type="InterPro" id="IPR002035">
    <property type="entry name" value="VWF_A"/>
</dbReference>
<keyword evidence="3" id="KW-1185">Reference proteome</keyword>
<dbReference type="EMBL" id="BAABKG010000005">
    <property type="protein sequence ID" value="GAA5155051.1"/>
    <property type="molecule type" value="Genomic_DNA"/>
</dbReference>
<dbReference type="Pfam" id="PF13519">
    <property type="entry name" value="VWA_2"/>
    <property type="match status" value="1"/>
</dbReference>